<reference evidence="9 10" key="1">
    <citation type="submission" date="2016-10" db="EMBL/GenBank/DDBJ databases">
        <authorList>
            <person name="de Groot N.N."/>
        </authorList>
    </citation>
    <scope>NUCLEOTIDE SEQUENCE [LARGE SCALE GENOMIC DNA]</scope>
    <source>
        <strain evidence="9 10">DSM 8423</strain>
    </source>
</reference>
<evidence type="ECO:0000313" key="9">
    <source>
        <dbReference type="EMBL" id="SEM19011.1"/>
    </source>
</evidence>
<evidence type="ECO:0000256" key="7">
    <source>
        <dbReference type="ARBA" id="ARBA00047937"/>
    </source>
</evidence>
<sequence length="690" mass="77438">MSNELLLEIGTEEVPAAFIPKALNDMSSHIRKALTEERIPYGPIQTFGTPRRLCLAVADVAQRQEDQVIEKLGPAKRVSFDAEGNPTKAALGFARGQGVDISEVGTLETDKGEYLCIRKHLSGKDTSSLLPEMLSKLVFSLSFKKSMRWGDLDFRFARPIHWIVALYGGAVVPFRIENIESGNLSRGHRFMSPEPFPVSNLKEYLAGTREHFVIVDPEERKRIILEEARKAAMAVSGRALENEDLLETVTYLVEYPTVVCGSFDRKYLDLPGEVLITSMMSHQKYFPVVDSEERLLPYFITINNTLARDPSVVMRGNEKVIRARLSDAQFFFEEDQKTPLDDRVEGLKQVVFHTLLGTSYDKVQRFRKLAATITDRLDPSRKDRVDRAALLAKADLDTQMVGEFSELQGIMGREYALLAGEDPTVAKAIYEHYLPTTAGGDLPQSHEGAIVSMADKMDTIVGFFGVSLIPTGTADPYALRRQALGIINIILEKQYPLLLENLVDSSLAILQDRLKRSAEETRRDVLEFFRGRLENMLISQGHPQDVVGAVLAAGYSDLVQVIKKIAAMETFKTHPAYEPLAIAFKRAGNIQKDFGNGRIDSSLFSLEEETLLHSTFLETRDKVDKALVQNDYPAALLELAALREPIDRFFGSVMVMVEEEDIRFNRLSLLEALFSMFRRIADFSKIVTEA</sequence>
<dbReference type="PROSITE" id="PS50861">
    <property type="entry name" value="AA_TRNA_LIGASE_II_GLYAB"/>
    <property type="match status" value="1"/>
</dbReference>
<evidence type="ECO:0000256" key="1">
    <source>
        <dbReference type="ARBA" id="ARBA00008226"/>
    </source>
</evidence>
<dbReference type="EMBL" id="FOBS01000006">
    <property type="protein sequence ID" value="SEM19011.1"/>
    <property type="molecule type" value="Genomic_DNA"/>
</dbReference>
<evidence type="ECO:0000256" key="3">
    <source>
        <dbReference type="ARBA" id="ARBA00022741"/>
    </source>
</evidence>
<dbReference type="Proteomes" id="UP000198744">
    <property type="component" value="Unassembled WGS sequence"/>
</dbReference>
<name>A0A1H7WBY4_9BACT</name>
<dbReference type="HAMAP" id="MF_00255">
    <property type="entry name" value="Gly_tRNA_synth_beta"/>
    <property type="match status" value="1"/>
</dbReference>
<dbReference type="SUPFAM" id="SSF109604">
    <property type="entry name" value="HD-domain/PDEase-like"/>
    <property type="match status" value="1"/>
</dbReference>
<accession>A0A1H7WBY4</accession>
<dbReference type="PANTHER" id="PTHR30075">
    <property type="entry name" value="GLYCYL-TRNA SYNTHETASE"/>
    <property type="match status" value="1"/>
</dbReference>
<keyword evidence="6 8" id="KW-0030">Aminoacyl-tRNA synthetase</keyword>
<evidence type="ECO:0000256" key="8">
    <source>
        <dbReference type="HAMAP-Rule" id="MF_00255"/>
    </source>
</evidence>
<comment type="subcellular location">
    <subcellularLocation>
        <location evidence="8">Cytoplasm</location>
    </subcellularLocation>
</comment>
<dbReference type="Pfam" id="PF02092">
    <property type="entry name" value="tRNA_synt_2f"/>
    <property type="match status" value="1"/>
</dbReference>
<dbReference type="RefSeq" id="WP_093882769.1">
    <property type="nucleotide sequence ID" value="NZ_FOBS01000006.1"/>
</dbReference>
<evidence type="ECO:0000256" key="6">
    <source>
        <dbReference type="ARBA" id="ARBA00023146"/>
    </source>
</evidence>
<keyword evidence="8" id="KW-0963">Cytoplasm</keyword>
<comment type="similarity">
    <text evidence="1 8">Belongs to the class-II aminoacyl-tRNA synthetase family.</text>
</comment>
<dbReference type="PANTHER" id="PTHR30075:SF2">
    <property type="entry name" value="GLYCINE--TRNA LIGASE, CHLOROPLASTIC_MITOCHONDRIAL 2"/>
    <property type="match status" value="1"/>
</dbReference>
<organism evidence="9 10">
    <name type="scientific">Syntrophus gentianae</name>
    <dbReference type="NCBI Taxonomy" id="43775"/>
    <lineage>
        <taxon>Bacteria</taxon>
        <taxon>Pseudomonadati</taxon>
        <taxon>Thermodesulfobacteriota</taxon>
        <taxon>Syntrophia</taxon>
        <taxon>Syntrophales</taxon>
        <taxon>Syntrophaceae</taxon>
        <taxon>Syntrophus</taxon>
    </lineage>
</organism>
<dbReference type="InterPro" id="IPR015944">
    <property type="entry name" value="Gly-tRNA-synth_bsu"/>
</dbReference>
<keyword evidence="10" id="KW-1185">Reference proteome</keyword>
<proteinExistence type="inferred from homology"/>
<dbReference type="GO" id="GO:0005829">
    <property type="term" value="C:cytosol"/>
    <property type="evidence" value="ECO:0007669"/>
    <property type="project" value="TreeGrafter"/>
</dbReference>
<dbReference type="GO" id="GO:0005524">
    <property type="term" value="F:ATP binding"/>
    <property type="evidence" value="ECO:0007669"/>
    <property type="project" value="UniProtKB-UniRule"/>
</dbReference>
<evidence type="ECO:0000256" key="4">
    <source>
        <dbReference type="ARBA" id="ARBA00022840"/>
    </source>
</evidence>
<comment type="catalytic activity">
    <reaction evidence="7 8">
        <text>tRNA(Gly) + glycine + ATP = glycyl-tRNA(Gly) + AMP + diphosphate</text>
        <dbReference type="Rhea" id="RHEA:16013"/>
        <dbReference type="Rhea" id="RHEA-COMP:9664"/>
        <dbReference type="Rhea" id="RHEA-COMP:9683"/>
        <dbReference type="ChEBI" id="CHEBI:30616"/>
        <dbReference type="ChEBI" id="CHEBI:33019"/>
        <dbReference type="ChEBI" id="CHEBI:57305"/>
        <dbReference type="ChEBI" id="CHEBI:78442"/>
        <dbReference type="ChEBI" id="CHEBI:78522"/>
        <dbReference type="ChEBI" id="CHEBI:456215"/>
        <dbReference type="EC" id="6.1.1.14"/>
    </reaction>
</comment>
<dbReference type="InterPro" id="IPR006194">
    <property type="entry name" value="Gly-tRNA-synth_heterodimer"/>
</dbReference>
<dbReference type="EC" id="6.1.1.14" evidence="8"/>
<evidence type="ECO:0000256" key="5">
    <source>
        <dbReference type="ARBA" id="ARBA00022917"/>
    </source>
</evidence>
<gene>
    <name evidence="8" type="primary">glyS</name>
    <name evidence="9" type="ORF">SAMN04489760_10664</name>
</gene>
<keyword evidence="3 8" id="KW-0547">Nucleotide-binding</keyword>
<dbReference type="OrthoDB" id="9775440at2"/>
<dbReference type="PRINTS" id="PR01045">
    <property type="entry name" value="TRNASYNTHGB"/>
</dbReference>
<dbReference type="STRING" id="43775.SAMN04489760_10664"/>
<comment type="subunit">
    <text evidence="8">Tetramer of two alpha and two beta subunits.</text>
</comment>
<keyword evidence="4 8" id="KW-0067">ATP-binding</keyword>
<dbReference type="AlphaFoldDB" id="A0A1H7WBY4"/>
<dbReference type="NCBIfam" id="TIGR00211">
    <property type="entry name" value="glyS"/>
    <property type="match status" value="1"/>
</dbReference>
<evidence type="ECO:0000256" key="2">
    <source>
        <dbReference type="ARBA" id="ARBA00022598"/>
    </source>
</evidence>
<dbReference type="GO" id="GO:0004820">
    <property type="term" value="F:glycine-tRNA ligase activity"/>
    <property type="evidence" value="ECO:0007669"/>
    <property type="project" value="UniProtKB-UniRule"/>
</dbReference>
<evidence type="ECO:0000313" key="10">
    <source>
        <dbReference type="Proteomes" id="UP000198744"/>
    </source>
</evidence>
<keyword evidence="5 8" id="KW-0648">Protein biosynthesis</keyword>
<dbReference type="GO" id="GO:0006426">
    <property type="term" value="P:glycyl-tRNA aminoacylation"/>
    <property type="evidence" value="ECO:0007669"/>
    <property type="project" value="UniProtKB-UniRule"/>
</dbReference>
<keyword evidence="2 8" id="KW-0436">Ligase</keyword>
<protein>
    <recommendedName>
        <fullName evidence="8">Glycine--tRNA ligase beta subunit</fullName>
        <ecNumber evidence="8">6.1.1.14</ecNumber>
    </recommendedName>
    <alternativeName>
        <fullName evidence="8">Glycyl-tRNA synthetase beta subunit</fullName>
        <shortName evidence="8">GlyRS</shortName>
    </alternativeName>
</protein>